<dbReference type="Proteomes" id="UP001596496">
    <property type="component" value="Unassembled WGS sequence"/>
</dbReference>
<evidence type="ECO:0000313" key="2">
    <source>
        <dbReference type="EMBL" id="MFC7383715.1"/>
    </source>
</evidence>
<keyword evidence="1" id="KW-1133">Transmembrane helix</keyword>
<comment type="caution">
    <text evidence="2">The sequence shown here is derived from an EMBL/GenBank/DDBJ whole genome shotgun (WGS) entry which is preliminary data.</text>
</comment>
<keyword evidence="1" id="KW-0472">Membrane</keyword>
<feature type="transmembrane region" description="Helical" evidence="1">
    <location>
        <begin position="191"/>
        <end position="213"/>
    </location>
</feature>
<keyword evidence="3" id="KW-1185">Reference proteome</keyword>
<protein>
    <submittedName>
        <fullName evidence="2">Uncharacterized protein</fullName>
    </submittedName>
</protein>
<reference evidence="3" key="1">
    <citation type="journal article" date="2019" name="Int. J. Syst. Evol. Microbiol.">
        <title>The Global Catalogue of Microorganisms (GCM) 10K type strain sequencing project: providing services to taxonomists for standard genome sequencing and annotation.</title>
        <authorList>
            <consortium name="The Broad Institute Genomics Platform"/>
            <consortium name="The Broad Institute Genome Sequencing Center for Infectious Disease"/>
            <person name="Wu L."/>
            <person name="Ma J."/>
        </authorList>
    </citation>
    <scope>NUCLEOTIDE SEQUENCE [LARGE SCALE GENOMIC DNA]</scope>
    <source>
        <strain evidence="3">CECT 7649</strain>
    </source>
</reference>
<name>A0ABW2P6T4_9ACTN</name>
<evidence type="ECO:0000256" key="1">
    <source>
        <dbReference type="SAM" id="Phobius"/>
    </source>
</evidence>
<sequence length="227" mass="24462">MVVLLWVRVLLLVVVSWGALVTALSVNPPLRPLGEFRAALRAGEVSYVIAEGSGRVLRDLRWSSGTLFWSRAILPAPGTGGYSQSDLNADLSVVYGPPPVDRRIDTQSTRGFFPGWPFHVPVPYGSWPVGAAWVLTLLGMLATERPRAGNRWAWFWLFTVGRVGAILFLVLESRPLWRPFDDLPPLSSPLGGGRGCLLSLVMGVISAVAAYAVGEAVEAVVLTATGL</sequence>
<keyword evidence="1" id="KW-0812">Transmembrane</keyword>
<accession>A0ABW2P6T4</accession>
<gene>
    <name evidence="2" type="ORF">ACFQSB_15955</name>
</gene>
<proteinExistence type="predicted"/>
<dbReference type="EMBL" id="JBHTCG010000009">
    <property type="protein sequence ID" value="MFC7383715.1"/>
    <property type="molecule type" value="Genomic_DNA"/>
</dbReference>
<evidence type="ECO:0000313" key="3">
    <source>
        <dbReference type="Proteomes" id="UP001596496"/>
    </source>
</evidence>
<feature type="transmembrane region" description="Helical" evidence="1">
    <location>
        <begin position="154"/>
        <end position="171"/>
    </location>
</feature>
<organism evidence="2 3">
    <name type="scientific">Sphaerisporangium rhizosphaerae</name>
    <dbReference type="NCBI Taxonomy" id="2269375"/>
    <lineage>
        <taxon>Bacteria</taxon>
        <taxon>Bacillati</taxon>
        <taxon>Actinomycetota</taxon>
        <taxon>Actinomycetes</taxon>
        <taxon>Streptosporangiales</taxon>
        <taxon>Streptosporangiaceae</taxon>
        <taxon>Sphaerisporangium</taxon>
    </lineage>
</organism>
<feature type="transmembrane region" description="Helical" evidence="1">
    <location>
        <begin position="124"/>
        <end position="142"/>
    </location>
</feature>